<dbReference type="AlphaFoldDB" id="A0A8F7UTK9"/>
<gene>
    <name evidence="2" type="ORF">JMJ83_21380</name>
    <name evidence="1" type="ORF">JMJ86_21975</name>
</gene>
<proteinExistence type="predicted"/>
<dbReference type="EMBL" id="CP079836">
    <property type="protein sequence ID" value="QXX15941.1"/>
    <property type="molecule type" value="Genomic_DNA"/>
</dbReference>
<organism evidence="2">
    <name type="scientific">Salmonella enterica subsp. salamae</name>
    <dbReference type="NCBI Taxonomy" id="59202"/>
    <lineage>
        <taxon>Bacteria</taxon>
        <taxon>Pseudomonadati</taxon>
        <taxon>Pseudomonadota</taxon>
        <taxon>Gammaproteobacteria</taxon>
        <taxon>Enterobacterales</taxon>
        <taxon>Enterobacteriaceae</taxon>
        <taxon>Salmonella</taxon>
    </lineage>
</organism>
<protein>
    <submittedName>
        <fullName evidence="2">Uncharacterized protein</fullName>
    </submittedName>
</protein>
<dbReference type="RefSeq" id="WP_079797098.1">
    <property type="nucleotide sequence ID" value="NZ_CP079838.1"/>
</dbReference>
<dbReference type="EMBL" id="CP079838">
    <property type="protein sequence ID" value="QXX20478.1"/>
    <property type="molecule type" value="Genomic_DNA"/>
</dbReference>
<name>A0A8F7UTK9_SALER</name>
<sequence>MKLLSLAHDIVEIVKGSTEIEAIDVINVAIELEDAVDNISDAIPNITARLFTLSFPDMASTLPSGVPDKLMQQSLELVSKFGNGHYH</sequence>
<evidence type="ECO:0000313" key="2">
    <source>
        <dbReference type="EMBL" id="QXX20478.1"/>
    </source>
</evidence>
<evidence type="ECO:0000313" key="1">
    <source>
        <dbReference type="EMBL" id="QXX15941.1"/>
    </source>
</evidence>
<reference evidence="2" key="1">
    <citation type="submission" date="2021-07" db="EMBL/GenBank/DDBJ databases">
        <title>Whole-Genome Sequences of non-enterica strains of Salmonella enterica isolated from poultry houses.</title>
        <authorList>
            <person name="Lamas A."/>
            <person name="Regal P."/>
            <person name="Miranda J.M."/>
            <person name="Vazquez B."/>
            <person name="Cepeda A."/>
            <person name="Franco C.M."/>
        </authorList>
    </citation>
    <scope>NUCLEOTIDE SEQUENCE</scope>
    <source>
        <strain evidence="1">LHICA_SA1</strain>
        <strain evidence="2">LHICA_SA3</strain>
    </source>
</reference>
<accession>A0A8F7UTK9</accession>